<feature type="chain" id="PRO_5045840361" evidence="1">
    <location>
        <begin position="36"/>
        <end position="268"/>
    </location>
</feature>
<dbReference type="RefSeq" id="WP_272089480.1">
    <property type="nucleotide sequence ID" value="NZ_JAQNDL010000003.1"/>
</dbReference>
<name>A0ABT5E5I4_9BACT</name>
<feature type="signal peptide" evidence="1">
    <location>
        <begin position="1"/>
        <end position="35"/>
    </location>
</feature>
<organism evidence="2 3">
    <name type="scientific">Nannocystis bainbridge</name>
    <dbReference type="NCBI Taxonomy" id="2995303"/>
    <lineage>
        <taxon>Bacteria</taxon>
        <taxon>Pseudomonadati</taxon>
        <taxon>Myxococcota</taxon>
        <taxon>Polyangia</taxon>
        <taxon>Nannocystales</taxon>
        <taxon>Nannocystaceae</taxon>
        <taxon>Nannocystis</taxon>
    </lineage>
</organism>
<dbReference type="Proteomes" id="UP001221686">
    <property type="component" value="Unassembled WGS sequence"/>
</dbReference>
<comment type="caution">
    <text evidence="2">The sequence shown here is derived from an EMBL/GenBank/DDBJ whole genome shotgun (WGS) entry which is preliminary data.</text>
</comment>
<evidence type="ECO:0000256" key="1">
    <source>
        <dbReference type="SAM" id="SignalP"/>
    </source>
</evidence>
<gene>
    <name evidence="2" type="ORF">POL25_28980</name>
</gene>
<protein>
    <submittedName>
        <fullName evidence="2">Uncharacterized protein</fullName>
    </submittedName>
</protein>
<reference evidence="2 3" key="1">
    <citation type="submission" date="2022-11" db="EMBL/GenBank/DDBJ databases">
        <title>Minimal conservation of predation-associated metabolite biosynthetic gene clusters underscores biosynthetic potential of Myxococcota including descriptions for ten novel species: Archangium lansinium sp. nov., Myxococcus landrumus sp. nov., Nannocystis bai.</title>
        <authorList>
            <person name="Ahearne A."/>
            <person name="Stevens C."/>
            <person name="Dowd S."/>
        </authorList>
    </citation>
    <scope>NUCLEOTIDE SEQUENCE [LARGE SCALE GENOMIC DNA]</scope>
    <source>
        <strain evidence="2 3">BB15-2</strain>
    </source>
</reference>
<sequence>MTDRGSRPRRRLVAGRVLRFVVFALVGAGARSAAASDGFCDAWLAHVSDHAAARGYLLTPTEGGLTGLDGQQNALQAGCAAERAVMTFTGPDATVDVTWTATGLVVRGEFLGLGRVEQRWSGVESEQRLRHTAEHDAAAACVEFDPSTGGWSVEGDPDLLNADFAPVLAGSAPWRDAYFVIHAVTGVWDSGLQRDEEALEVASSLALPPNVCHDVDKGGVKKDCGATLGICAVAYFWKPLTGACVAAGAKCLAAFKCWKSDCSGDGKS</sequence>
<accession>A0ABT5E5I4</accession>
<keyword evidence="3" id="KW-1185">Reference proteome</keyword>
<keyword evidence="1" id="KW-0732">Signal</keyword>
<proteinExistence type="predicted"/>
<dbReference type="EMBL" id="JAQNDL010000003">
    <property type="protein sequence ID" value="MDC0720975.1"/>
    <property type="molecule type" value="Genomic_DNA"/>
</dbReference>
<evidence type="ECO:0000313" key="3">
    <source>
        <dbReference type="Proteomes" id="UP001221686"/>
    </source>
</evidence>
<evidence type="ECO:0000313" key="2">
    <source>
        <dbReference type="EMBL" id="MDC0720975.1"/>
    </source>
</evidence>